<dbReference type="CDD" id="cd01392">
    <property type="entry name" value="HTH_LacI"/>
    <property type="match status" value="1"/>
</dbReference>
<organism evidence="6 7">
    <name type="scientific">Deinococcus ruber</name>
    <dbReference type="NCBI Taxonomy" id="1848197"/>
    <lineage>
        <taxon>Bacteria</taxon>
        <taxon>Thermotogati</taxon>
        <taxon>Deinococcota</taxon>
        <taxon>Deinococci</taxon>
        <taxon>Deinococcales</taxon>
        <taxon>Deinococcaceae</taxon>
        <taxon>Deinococcus</taxon>
    </lineage>
</organism>
<evidence type="ECO:0000256" key="1">
    <source>
        <dbReference type="ARBA" id="ARBA00022491"/>
    </source>
</evidence>
<evidence type="ECO:0000256" key="3">
    <source>
        <dbReference type="ARBA" id="ARBA00023125"/>
    </source>
</evidence>
<evidence type="ECO:0000256" key="4">
    <source>
        <dbReference type="ARBA" id="ARBA00023163"/>
    </source>
</evidence>
<dbReference type="InterPro" id="IPR000843">
    <property type="entry name" value="HTH_LacI"/>
</dbReference>
<evidence type="ECO:0000259" key="5">
    <source>
        <dbReference type="PROSITE" id="PS50932"/>
    </source>
</evidence>
<protein>
    <submittedName>
        <fullName evidence="6">LacI family transcriptional regulator</fullName>
    </submittedName>
</protein>
<dbReference type="Pfam" id="PF13377">
    <property type="entry name" value="Peripla_BP_3"/>
    <property type="match status" value="1"/>
</dbReference>
<keyword evidence="7" id="KW-1185">Reference proteome</keyword>
<keyword evidence="1" id="KW-0678">Repressor</keyword>
<dbReference type="GO" id="GO:0000976">
    <property type="term" value="F:transcription cis-regulatory region binding"/>
    <property type="evidence" value="ECO:0007669"/>
    <property type="project" value="TreeGrafter"/>
</dbReference>
<sequence>MSMPVKKRPTQKEVAQQAGVSQAVVSQVLNGRSGGIRLHPQTRARVLETMKQMGYVPNMAAQSLAGGRNHILGVFTYEPVFPTDTRDFFYPFLEGIEDAAAALEYDLLLHTRPAAKGSERQVYRDNRSRLTLADGTLLLGELRDEQRRGDVARLLGEGHHMVFVGRRELPGHTLVWAGADYASATAQATRTLLGLGHRRLLYLGGTRQRESAEDREAGYWRGLGTDAPGRTLRLNPQDITAPLVQSICAEGLTGLLIENDDLALRWLEVSDRLGLCAPQDYSFVVLGDPVTQTRQPLPRPWTSFRLPRREMGQQAVRLLDEQLRGLEPQSLLMPCTWELGDSIGPAPVS</sequence>
<dbReference type="Proteomes" id="UP000603865">
    <property type="component" value="Unassembled WGS sequence"/>
</dbReference>
<dbReference type="EMBL" id="BMQL01000024">
    <property type="protein sequence ID" value="GGR20305.1"/>
    <property type="molecule type" value="Genomic_DNA"/>
</dbReference>
<evidence type="ECO:0000256" key="2">
    <source>
        <dbReference type="ARBA" id="ARBA00023015"/>
    </source>
</evidence>
<dbReference type="InterPro" id="IPR046335">
    <property type="entry name" value="LacI/GalR-like_sensor"/>
</dbReference>
<gene>
    <name evidence="6" type="ORF">GCM10008957_35920</name>
</gene>
<accession>A0A918CFV6</accession>
<dbReference type="Gene3D" id="1.10.260.40">
    <property type="entry name" value="lambda repressor-like DNA-binding domains"/>
    <property type="match status" value="1"/>
</dbReference>
<dbReference type="PROSITE" id="PS50932">
    <property type="entry name" value="HTH_LACI_2"/>
    <property type="match status" value="1"/>
</dbReference>
<name>A0A918CFV6_9DEIO</name>
<dbReference type="GO" id="GO:0003700">
    <property type="term" value="F:DNA-binding transcription factor activity"/>
    <property type="evidence" value="ECO:0007669"/>
    <property type="project" value="TreeGrafter"/>
</dbReference>
<dbReference type="AlphaFoldDB" id="A0A918CFV6"/>
<dbReference type="InterPro" id="IPR010982">
    <property type="entry name" value="Lambda_DNA-bd_dom_sf"/>
</dbReference>
<comment type="caution">
    <text evidence="6">The sequence shown here is derived from an EMBL/GenBank/DDBJ whole genome shotgun (WGS) entry which is preliminary data.</text>
</comment>
<dbReference type="Pfam" id="PF00356">
    <property type="entry name" value="LacI"/>
    <property type="match status" value="1"/>
</dbReference>
<dbReference type="InterPro" id="IPR028082">
    <property type="entry name" value="Peripla_BP_I"/>
</dbReference>
<reference evidence="6" key="2">
    <citation type="submission" date="2020-09" db="EMBL/GenBank/DDBJ databases">
        <authorList>
            <person name="Sun Q."/>
            <person name="Ohkuma M."/>
        </authorList>
    </citation>
    <scope>NUCLEOTIDE SEQUENCE</scope>
    <source>
        <strain evidence="6">JCM 31311</strain>
    </source>
</reference>
<dbReference type="PANTHER" id="PTHR30146:SF148">
    <property type="entry name" value="HTH-TYPE TRANSCRIPTIONAL REPRESSOR PURR-RELATED"/>
    <property type="match status" value="1"/>
</dbReference>
<reference evidence="6" key="1">
    <citation type="journal article" date="2014" name="Int. J. Syst. Evol. Microbiol.">
        <title>Complete genome sequence of Corynebacterium casei LMG S-19264T (=DSM 44701T), isolated from a smear-ripened cheese.</title>
        <authorList>
            <consortium name="US DOE Joint Genome Institute (JGI-PGF)"/>
            <person name="Walter F."/>
            <person name="Albersmeier A."/>
            <person name="Kalinowski J."/>
            <person name="Ruckert C."/>
        </authorList>
    </citation>
    <scope>NUCLEOTIDE SEQUENCE</scope>
    <source>
        <strain evidence="6">JCM 31311</strain>
    </source>
</reference>
<dbReference type="SUPFAM" id="SSF47413">
    <property type="entry name" value="lambda repressor-like DNA-binding domains"/>
    <property type="match status" value="1"/>
</dbReference>
<feature type="domain" description="HTH lacI-type" evidence="5">
    <location>
        <begin position="9"/>
        <end position="66"/>
    </location>
</feature>
<evidence type="ECO:0000313" key="6">
    <source>
        <dbReference type="EMBL" id="GGR20305.1"/>
    </source>
</evidence>
<keyword evidence="3" id="KW-0238">DNA-binding</keyword>
<dbReference type="PANTHER" id="PTHR30146">
    <property type="entry name" value="LACI-RELATED TRANSCRIPTIONAL REPRESSOR"/>
    <property type="match status" value="1"/>
</dbReference>
<dbReference type="SUPFAM" id="SSF53822">
    <property type="entry name" value="Periplasmic binding protein-like I"/>
    <property type="match status" value="1"/>
</dbReference>
<keyword evidence="2" id="KW-0805">Transcription regulation</keyword>
<keyword evidence="4" id="KW-0804">Transcription</keyword>
<dbReference type="Gene3D" id="3.40.50.2300">
    <property type="match status" value="2"/>
</dbReference>
<dbReference type="SMART" id="SM00354">
    <property type="entry name" value="HTH_LACI"/>
    <property type="match status" value="1"/>
</dbReference>
<evidence type="ECO:0000313" key="7">
    <source>
        <dbReference type="Proteomes" id="UP000603865"/>
    </source>
</evidence>
<proteinExistence type="predicted"/>